<protein>
    <submittedName>
        <fullName evidence="1">Uncharacterized protein</fullName>
    </submittedName>
</protein>
<accession>A0A2C9U9I7</accession>
<name>A0A2C9U9I7_MANES</name>
<evidence type="ECO:0000313" key="1">
    <source>
        <dbReference type="EMBL" id="OAY26666.1"/>
    </source>
</evidence>
<proteinExistence type="predicted"/>
<gene>
    <name evidence="1" type="ORF">MANES_16G065200</name>
</gene>
<organism evidence="1">
    <name type="scientific">Manihot esculenta</name>
    <name type="common">Cassava</name>
    <name type="synonym">Jatropha manihot</name>
    <dbReference type="NCBI Taxonomy" id="3983"/>
    <lineage>
        <taxon>Eukaryota</taxon>
        <taxon>Viridiplantae</taxon>
        <taxon>Streptophyta</taxon>
        <taxon>Embryophyta</taxon>
        <taxon>Tracheophyta</taxon>
        <taxon>Spermatophyta</taxon>
        <taxon>Magnoliopsida</taxon>
        <taxon>eudicotyledons</taxon>
        <taxon>Gunneridae</taxon>
        <taxon>Pentapetalae</taxon>
        <taxon>rosids</taxon>
        <taxon>fabids</taxon>
        <taxon>Malpighiales</taxon>
        <taxon>Euphorbiaceae</taxon>
        <taxon>Crotonoideae</taxon>
        <taxon>Manihoteae</taxon>
        <taxon>Manihot</taxon>
    </lineage>
</organism>
<dbReference type="AlphaFoldDB" id="A0A2C9U9I7"/>
<reference evidence="1" key="1">
    <citation type="submission" date="2016-02" db="EMBL/GenBank/DDBJ databases">
        <title>WGS assembly of Manihot esculenta.</title>
        <authorList>
            <person name="Bredeson J.V."/>
            <person name="Prochnik S.E."/>
            <person name="Lyons J.B."/>
            <person name="Schmutz J."/>
            <person name="Grimwood J."/>
            <person name="Vrebalov J."/>
            <person name="Bart R.S."/>
            <person name="Amuge T."/>
            <person name="Ferguson M.E."/>
            <person name="Green R."/>
            <person name="Putnam N."/>
            <person name="Stites J."/>
            <person name="Rounsley S."/>
            <person name="Rokhsar D.S."/>
        </authorList>
    </citation>
    <scope>NUCLEOTIDE SEQUENCE [LARGE SCALE GENOMIC DNA]</scope>
    <source>
        <tissue evidence="1">Leaf</tissue>
    </source>
</reference>
<dbReference type="EMBL" id="CM004402">
    <property type="protein sequence ID" value="OAY26666.1"/>
    <property type="molecule type" value="Genomic_DNA"/>
</dbReference>
<sequence>MALSSAPIKNSQGISRILVIHSFQPSTLFSRFIDIASIERTSNTCFTFGRPCVISPVDSLYYLIYF</sequence>